<name>A0A364K4E2_9BACL</name>
<dbReference type="OrthoDB" id="9801717at2"/>
<comment type="caution">
    <text evidence="1">The sequence shown here is derived from an EMBL/GenBank/DDBJ whole genome shotgun (WGS) entry which is preliminary data.</text>
</comment>
<organism evidence="1 2">
    <name type="scientific">Thermoflavimicrobium daqui</name>
    <dbReference type="NCBI Taxonomy" id="2137476"/>
    <lineage>
        <taxon>Bacteria</taxon>
        <taxon>Bacillati</taxon>
        <taxon>Bacillota</taxon>
        <taxon>Bacilli</taxon>
        <taxon>Bacillales</taxon>
        <taxon>Thermoactinomycetaceae</taxon>
        <taxon>Thermoflavimicrobium</taxon>
    </lineage>
</organism>
<reference evidence="1 2" key="1">
    <citation type="submission" date="2018-06" db="EMBL/GenBank/DDBJ databases">
        <title>Thermoflavimicrobium daqus sp. nov., a thermophilic microbe isolated from Moutai-flavour Daqu.</title>
        <authorList>
            <person name="Wang X."/>
            <person name="Zhou H."/>
        </authorList>
    </citation>
    <scope>NUCLEOTIDE SEQUENCE [LARGE SCALE GENOMIC DNA]</scope>
    <source>
        <strain evidence="1 2">FBKL4.011</strain>
    </source>
</reference>
<sequence>MFISTVVFIRNNMKIPNKRKGAIYFFESSWKKKYTDRGIRKILHKYSNQAGMVHKVQRN</sequence>
<reference evidence="1 2" key="2">
    <citation type="submission" date="2018-06" db="EMBL/GenBank/DDBJ databases">
        <authorList>
            <person name="Zhirakovskaya E."/>
        </authorList>
    </citation>
    <scope>NUCLEOTIDE SEQUENCE [LARGE SCALE GENOMIC DNA]</scope>
    <source>
        <strain evidence="1 2">FBKL4.011</strain>
    </source>
</reference>
<dbReference type="Proteomes" id="UP000251213">
    <property type="component" value="Unassembled WGS sequence"/>
</dbReference>
<gene>
    <name evidence="1" type="ORF">DL897_10780</name>
</gene>
<dbReference type="EMBL" id="QJKK01000005">
    <property type="protein sequence ID" value="RAL24161.1"/>
    <property type="molecule type" value="Genomic_DNA"/>
</dbReference>
<keyword evidence="2" id="KW-1185">Reference proteome</keyword>
<protein>
    <submittedName>
        <fullName evidence="1">Uncharacterized protein</fullName>
    </submittedName>
</protein>
<evidence type="ECO:0000313" key="1">
    <source>
        <dbReference type="EMBL" id="RAL24161.1"/>
    </source>
</evidence>
<evidence type="ECO:0000313" key="2">
    <source>
        <dbReference type="Proteomes" id="UP000251213"/>
    </source>
</evidence>
<proteinExistence type="predicted"/>
<dbReference type="AlphaFoldDB" id="A0A364K4E2"/>
<accession>A0A364K4E2</accession>